<evidence type="ECO:0000313" key="2">
    <source>
        <dbReference type="EMBL" id="KAK8787929.1"/>
    </source>
</evidence>
<organism evidence="2 3">
    <name type="scientific">Amblyomma americanum</name>
    <name type="common">Lone star tick</name>
    <dbReference type="NCBI Taxonomy" id="6943"/>
    <lineage>
        <taxon>Eukaryota</taxon>
        <taxon>Metazoa</taxon>
        <taxon>Ecdysozoa</taxon>
        <taxon>Arthropoda</taxon>
        <taxon>Chelicerata</taxon>
        <taxon>Arachnida</taxon>
        <taxon>Acari</taxon>
        <taxon>Parasitiformes</taxon>
        <taxon>Ixodida</taxon>
        <taxon>Ixodoidea</taxon>
        <taxon>Ixodidae</taxon>
        <taxon>Amblyomminae</taxon>
        <taxon>Amblyomma</taxon>
    </lineage>
</organism>
<evidence type="ECO:0008006" key="4">
    <source>
        <dbReference type="Google" id="ProtNLM"/>
    </source>
</evidence>
<keyword evidence="1" id="KW-0812">Transmembrane</keyword>
<protein>
    <recommendedName>
        <fullName evidence="4">F-box domain-containing protein</fullName>
    </recommendedName>
</protein>
<keyword evidence="1" id="KW-1133">Transmembrane helix</keyword>
<comment type="caution">
    <text evidence="2">The sequence shown here is derived from an EMBL/GenBank/DDBJ whole genome shotgun (WGS) entry which is preliminary data.</text>
</comment>
<accession>A0AAQ4FKW3</accession>
<evidence type="ECO:0000256" key="1">
    <source>
        <dbReference type="SAM" id="Phobius"/>
    </source>
</evidence>
<dbReference type="Proteomes" id="UP001321473">
    <property type="component" value="Unassembled WGS sequence"/>
</dbReference>
<keyword evidence="1" id="KW-0472">Membrane</keyword>
<dbReference type="EMBL" id="JARKHS020001277">
    <property type="protein sequence ID" value="KAK8787929.1"/>
    <property type="molecule type" value="Genomic_DNA"/>
</dbReference>
<reference evidence="2 3" key="1">
    <citation type="journal article" date="2023" name="Arcadia Sci">
        <title>De novo assembly of a long-read Amblyomma americanum tick genome.</title>
        <authorList>
            <person name="Chou S."/>
            <person name="Poskanzer K.E."/>
            <person name="Rollins M."/>
            <person name="Thuy-Boun P.S."/>
        </authorList>
    </citation>
    <scope>NUCLEOTIDE SEQUENCE [LARGE SCALE GENOMIC DNA]</scope>
    <source>
        <strain evidence="2">F_SG_1</strain>
        <tissue evidence="2">Salivary glands</tissue>
    </source>
</reference>
<feature type="transmembrane region" description="Helical" evidence="1">
    <location>
        <begin position="62"/>
        <end position="84"/>
    </location>
</feature>
<keyword evidence="3" id="KW-1185">Reference proteome</keyword>
<sequence length="170" mass="18494">MTQVERVLHDVFHKSQCIFLPHSGRSQAAASDVDGFLINGFPDSVLLEIFSYLNLLELGVAAGLYTTFVAASSAMQACALRVAVARWRKLPRRRVQAASRAVVAANTGVESRSARWFTGLACRQIALLAPACVLVVHRSSLGEEGRPAFIFLSYSCAAGQRQQQSTWPLS</sequence>
<proteinExistence type="predicted"/>
<gene>
    <name evidence="2" type="ORF">V5799_022295</name>
</gene>
<name>A0AAQ4FKW3_AMBAM</name>
<evidence type="ECO:0000313" key="3">
    <source>
        <dbReference type="Proteomes" id="UP001321473"/>
    </source>
</evidence>
<dbReference type="AlphaFoldDB" id="A0AAQ4FKW3"/>